<feature type="transmembrane region" description="Helical" evidence="2">
    <location>
        <begin position="246"/>
        <end position="269"/>
    </location>
</feature>
<feature type="transmembrane region" description="Helical" evidence="2">
    <location>
        <begin position="48"/>
        <end position="70"/>
    </location>
</feature>
<feature type="transmembrane region" description="Helical" evidence="2">
    <location>
        <begin position="20"/>
        <end position="42"/>
    </location>
</feature>
<feature type="transmembrane region" description="Helical" evidence="2">
    <location>
        <begin position="97"/>
        <end position="115"/>
    </location>
</feature>
<evidence type="ECO:0000313" key="4">
    <source>
        <dbReference type="Proteomes" id="UP000324678"/>
    </source>
</evidence>
<evidence type="ECO:0000256" key="2">
    <source>
        <dbReference type="SAM" id="Phobius"/>
    </source>
</evidence>
<protein>
    <submittedName>
        <fullName evidence="3">Uncharacterized protein</fullName>
    </submittedName>
</protein>
<keyword evidence="2" id="KW-1133">Transmembrane helix</keyword>
<feature type="transmembrane region" description="Helical" evidence="2">
    <location>
        <begin position="364"/>
        <end position="381"/>
    </location>
</feature>
<keyword evidence="4" id="KW-1185">Reference proteome</keyword>
<evidence type="ECO:0000256" key="1">
    <source>
        <dbReference type="SAM" id="MobiDB-lite"/>
    </source>
</evidence>
<feature type="region of interest" description="Disordered" evidence="1">
    <location>
        <begin position="408"/>
        <end position="454"/>
    </location>
</feature>
<organism evidence="3 4">
    <name type="scientific">Agromyces intestinalis</name>
    <dbReference type="NCBI Taxonomy" id="2592652"/>
    <lineage>
        <taxon>Bacteria</taxon>
        <taxon>Bacillati</taxon>
        <taxon>Actinomycetota</taxon>
        <taxon>Actinomycetes</taxon>
        <taxon>Micrococcales</taxon>
        <taxon>Microbacteriaceae</taxon>
        <taxon>Agromyces</taxon>
    </lineage>
</organism>
<feature type="transmembrane region" description="Helical" evidence="2">
    <location>
        <begin position="185"/>
        <end position="207"/>
    </location>
</feature>
<reference evidence="3 4" key="1">
    <citation type="submission" date="2019-09" db="EMBL/GenBank/DDBJ databases">
        <title>Genome sequencing of strain KACC 19306.</title>
        <authorList>
            <person name="Heo J."/>
            <person name="Kim S.-J."/>
            <person name="Kim J.-S."/>
            <person name="Hong S.-B."/>
            <person name="Kwon S.-W."/>
        </authorList>
    </citation>
    <scope>NUCLEOTIDE SEQUENCE [LARGE SCALE GENOMIC DNA]</scope>
    <source>
        <strain evidence="3 4">KACC 19306</strain>
    </source>
</reference>
<dbReference type="KEGG" id="ail:FLP10_07605"/>
<feature type="compositionally biased region" description="Basic and acidic residues" evidence="1">
    <location>
        <begin position="425"/>
        <end position="439"/>
    </location>
</feature>
<sequence length="454" mass="48681">MRSVISTTGRLLAATWPQLLAWYLAGTLARYLMIQLAGFVGASTALGGLLLMPIAILARLVAFVAMLLVLRGGMRRLGTLAPVPADPAAARRSFADAVLAGILPFFAFYAAWGYLREDMAAYLARGLEVQSGRIIESALTGETVDTAATLDNLVFEPITVALIVVAYAGRWALKRYRERLPRWLAVVSVYLEAVWVFLSVTLVSQVLGWVSAWIETRQAIVWIGDARAWVDARLEVVGWLWGGVEWLLGEAGGIVLLPVAWLTIAGVVYGQAVAAQAPRLGGAVVERARDRYSRVPEAVRKRLGDLWSDFASRFTPIGRAIVLMWRAGPVLIGGYVLLYTVVLWLEGALTFAVTRVVGPHDVQAFWLIADTALLLLPVVLVEPIRVALVASAYDATLARLVPADSVGGGAADAEPQESGQGVGVDHVEGEGPGRVVGHEEEGDELERLGSGAGA</sequence>
<dbReference type="EMBL" id="CP043505">
    <property type="protein sequence ID" value="QEO14297.1"/>
    <property type="molecule type" value="Genomic_DNA"/>
</dbReference>
<proteinExistence type="predicted"/>
<accession>A0A5C1YGY3</accession>
<dbReference type="OrthoDB" id="3802671at2"/>
<keyword evidence="2" id="KW-0812">Transmembrane</keyword>
<name>A0A5C1YGY3_9MICO</name>
<feature type="transmembrane region" description="Helical" evidence="2">
    <location>
        <begin position="153"/>
        <end position="173"/>
    </location>
</feature>
<dbReference type="AlphaFoldDB" id="A0A5C1YGY3"/>
<dbReference type="RefSeq" id="WP_149160318.1">
    <property type="nucleotide sequence ID" value="NZ_CP043505.1"/>
</dbReference>
<evidence type="ECO:0000313" key="3">
    <source>
        <dbReference type="EMBL" id="QEO14297.1"/>
    </source>
</evidence>
<feature type="transmembrane region" description="Helical" evidence="2">
    <location>
        <begin position="323"/>
        <end position="344"/>
    </location>
</feature>
<dbReference type="Proteomes" id="UP000324678">
    <property type="component" value="Chromosome"/>
</dbReference>
<gene>
    <name evidence="3" type="ORF">FLP10_07605</name>
</gene>
<keyword evidence="2" id="KW-0472">Membrane</keyword>